<dbReference type="InterPro" id="IPR001220">
    <property type="entry name" value="Legume_lectin_dom"/>
</dbReference>
<evidence type="ECO:0000256" key="1">
    <source>
        <dbReference type="ARBA" id="ARBA00004251"/>
    </source>
</evidence>
<dbReference type="Pfam" id="PF00139">
    <property type="entry name" value="Lectin_legB"/>
    <property type="match status" value="1"/>
</dbReference>
<dbReference type="InterPro" id="IPR008271">
    <property type="entry name" value="Ser/Thr_kinase_AS"/>
</dbReference>
<keyword evidence="8 16" id="KW-0732">Signal</keyword>
<keyword evidence="14 18" id="KW-0675">Receptor</keyword>
<protein>
    <recommendedName>
        <fullName evidence="4">non-specific serine/threonine protein kinase</fullName>
        <ecNumber evidence="4">2.7.11.1</ecNumber>
    </recommendedName>
</protein>
<dbReference type="SMART" id="SM00220">
    <property type="entry name" value="S_TKc"/>
    <property type="match status" value="1"/>
</dbReference>
<evidence type="ECO:0000256" key="16">
    <source>
        <dbReference type="SAM" id="SignalP"/>
    </source>
</evidence>
<dbReference type="InterPro" id="IPR019825">
    <property type="entry name" value="Lectin_legB_Mn/Ca_BS"/>
</dbReference>
<name>A0A438KE53_VITVI</name>
<dbReference type="InterPro" id="IPR013320">
    <property type="entry name" value="ConA-like_dom_sf"/>
</dbReference>
<dbReference type="EMBL" id="QGNW01000008">
    <property type="protein sequence ID" value="RVX19495.1"/>
    <property type="molecule type" value="Genomic_DNA"/>
</dbReference>
<dbReference type="SUPFAM" id="SSF49899">
    <property type="entry name" value="Concanavalin A-like lectins/glucanases"/>
    <property type="match status" value="1"/>
</dbReference>
<dbReference type="Proteomes" id="UP000288805">
    <property type="component" value="Unassembled WGS sequence"/>
</dbReference>
<evidence type="ECO:0000259" key="17">
    <source>
        <dbReference type="PROSITE" id="PS50011"/>
    </source>
</evidence>
<dbReference type="PANTHER" id="PTHR27007">
    <property type="match status" value="1"/>
</dbReference>
<sequence length="546" mass="59381">MFMLLVVCGFLNQAAFSLAEPISFSFSSFDPGNCGTGSKLICMGSVTAGEGYLNITPQPPHENETSPTSSTNMVGRVLYRHPVQAWPALITTTFTVRISPFPNSTGSGDGMAFIMAQDSQPSPAGSFGSFLGILDRSTEGGVVRQLAVELDTYMNEFDPDANHIGIDTTSIAIPIAAKSLSGTGVDLKSGREVKVKIDYDGWRETLHISVGYAGNPLLSFLNHSIALSDTVPSSVYVGFTGSTGTVSETHQVLDWAFTSIPITFLRVVKKRNGRIDREDFESRSRSAANVPKMFSYNSSQRLPTTSAKKTCWGLVDLELFTKAFCLIILPYSSQEDFSNLKARFKILTGLASALLYLHEECGNPVVHRDVKPNNIMLDSDYNAQLGTPGYLAPEVGFTGKATPDSDVYSFGMVVLEVVCGRRSRGITEENSLVDYVWILHGKDALLQCVDSMLKGEFDEEQVKRTLVVGLACLHPDFMLRPRMRKVIQILLNPNEPLMDLPEARPSGIFVPVPSSAATVTDFGSFAASASYSNGKMADETEVQYGL</sequence>
<reference evidence="18 19" key="1">
    <citation type="journal article" date="2018" name="PLoS Genet.">
        <title>Population sequencing reveals clonal diversity and ancestral inbreeding in the grapevine cultivar Chardonnay.</title>
        <authorList>
            <person name="Roach M.J."/>
            <person name="Johnson D.L."/>
            <person name="Bohlmann J."/>
            <person name="van Vuuren H.J."/>
            <person name="Jones S.J."/>
            <person name="Pretorius I.S."/>
            <person name="Schmidt S.A."/>
            <person name="Borneman A.R."/>
        </authorList>
    </citation>
    <scope>NUCLEOTIDE SEQUENCE [LARGE SCALE GENOMIC DNA]</scope>
    <source>
        <strain evidence="19">cv. Chardonnay</strain>
        <tissue evidence="18">Leaf</tissue>
    </source>
</reference>
<keyword evidence="18" id="KW-0418">Kinase</keyword>
<dbReference type="CDD" id="cd06899">
    <property type="entry name" value="lectin_legume_LecRK_Arcelin_ConA"/>
    <property type="match status" value="1"/>
</dbReference>
<keyword evidence="12" id="KW-1133">Transmembrane helix</keyword>
<dbReference type="GO" id="GO:0005524">
    <property type="term" value="F:ATP binding"/>
    <property type="evidence" value="ECO:0007669"/>
    <property type="project" value="UniProtKB-KW"/>
</dbReference>
<dbReference type="GO" id="GO:0005886">
    <property type="term" value="C:plasma membrane"/>
    <property type="evidence" value="ECO:0007669"/>
    <property type="project" value="UniProtKB-SubCell"/>
</dbReference>
<dbReference type="Pfam" id="PF00069">
    <property type="entry name" value="Pkinase"/>
    <property type="match status" value="1"/>
</dbReference>
<dbReference type="EC" id="2.7.11.1" evidence="4"/>
<gene>
    <name evidence="18" type="primary">LECRKS7_4</name>
    <name evidence="18" type="ORF">CK203_005233</name>
</gene>
<keyword evidence="13" id="KW-0472">Membrane</keyword>
<evidence type="ECO:0000256" key="14">
    <source>
        <dbReference type="ARBA" id="ARBA00023170"/>
    </source>
</evidence>
<evidence type="ECO:0000256" key="3">
    <source>
        <dbReference type="ARBA" id="ARBA00010217"/>
    </source>
</evidence>
<evidence type="ECO:0000256" key="8">
    <source>
        <dbReference type="ARBA" id="ARBA00022729"/>
    </source>
</evidence>
<evidence type="ECO:0000256" key="5">
    <source>
        <dbReference type="ARBA" id="ARBA00022475"/>
    </source>
</evidence>
<feature type="signal peptide" evidence="16">
    <location>
        <begin position="1"/>
        <end position="19"/>
    </location>
</feature>
<organism evidence="18 19">
    <name type="scientific">Vitis vinifera</name>
    <name type="common">Grape</name>
    <dbReference type="NCBI Taxonomy" id="29760"/>
    <lineage>
        <taxon>Eukaryota</taxon>
        <taxon>Viridiplantae</taxon>
        <taxon>Streptophyta</taxon>
        <taxon>Embryophyta</taxon>
        <taxon>Tracheophyta</taxon>
        <taxon>Spermatophyta</taxon>
        <taxon>Magnoliopsida</taxon>
        <taxon>eudicotyledons</taxon>
        <taxon>Gunneridae</taxon>
        <taxon>Pentapetalae</taxon>
        <taxon>rosids</taxon>
        <taxon>Vitales</taxon>
        <taxon>Vitaceae</taxon>
        <taxon>Viteae</taxon>
        <taxon>Vitis</taxon>
    </lineage>
</organism>
<evidence type="ECO:0000256" key="13">
    <source>
        <dbReference type="ARBA" id="ARBA00023136"/>
    </source>
</evidence>
<dbReference type="InterPro" id="IPR011009">
    <property type="entry name" value="Kinase-like_dom_sf"/>
</dbReference>
<evidence type="ECO:0000256" key="7">
    <source>
        <dbReference type="ARBA" id="ARBA00022692"/>
    </source>
</evidence>
<comment type="similarity">
    <text evidence="2">In the N-terminal section; belongs to the leguminous lectin family.</text>
</comment>
<keyword evidence="6" id="KW-0723">Serine/threonine-protein kinase</keyword>
<evidence type="ECO:0000256" key="10">
    <source>
        <dbReference type="ARBA" id="ARBA00022741"/>
    </source>
</evidence>
<evidence type="ECO:0000256" key="4">
    <source>
        <dbReference type="ARBA" id="ARBA00012513"/>
    </source>
</evidence>
<evidence type="ECO:0000256" key="9">
    <source>
        <dbReference type="ARBA" id="ARBA00022734"/>
    </source>
</evidence>
<accession>A0A438KE53</accession>
<dbReference type="InterPro" id="IPR050528">
    <property type="entry name" value="L-type_Lectin-RKs"/>
</dbReference>
<keyword evidence="18" id="KW-0808">Transferase</keyword>
<evidence type="ECO:0000256" key="11">
    <source>
        <dbReference type="ARBA" id="ARBA00022840"/>
    </source>
</evidence>
<keyword evidence="10" id="KW-0547">Nucleotide-binding</keyword>
<dbReference type="PROSITE" id="PS00108">
    <property type="entry name" value="PROTEIN_KINASE_ST"/>
    <property type="match status" value="1"/>
</dbReference>
<dbReference type="PROSITE" id="PS50011">
    <property type="entry name" value="PROTEIN_KINASE_DOM"/>
    <property type="match status" value="1"/>
</dbReference>
<dbReference type="PROSITE" id="PS00307">
    <property type="entry name" value="LECTIN_LEGUME_BETA"/>
    <property type="match status" value="1"/>
</dbReference>
<evidence type="ECO:0000256" key="6">
    <source>
        <dbReference type="ARBA" id="ARBA00022527"/>
    </source>
</evidence>
<comment type="caution">
    <text evidence="18">The sequence shown here is derived from an EMBL/GenBank/DDBJ whole genome shotgun (WGS) entry which is preliminary data.</text>
</comment>
<dbReference type="FunFam" id="2.60.120.200:FF:000398">
    <property type="entry name" value="Putative L-type lectin-domain containing receptor kinase S.7"/>
    <property type="match status" value="1"/>
</dbReference>
<keyword evidence="9 18" id="KW-0430">Lectin</keyword>
<feature type="chain" id="PRO_5019490169" description="non-specific serine/threonine protein kinase" evidence="16">
    <location>
        <begin position="20"/>
        <end position="546"/>
    </location>
</feature>
<dbReference type="Gene3D" id="2.60.120.200">
    <property type="match status" value="1"/>
</dbReference>
<evidence type="ECO:0000256" key="2">
    <source>
        <dbReference type="ARBA" id="ARBA00008536"/>
    </source>
</evidence>
<evidence type="ECO:0000313" key="18">
    <source>
        <dbReference type="EMBL" id="RVX19495.1"/>
    </source>
</evidence>
<proteinExistence type="inferred from homology"/>
<dbReference type="InterPro" id="IPR000719">
    <property type="entry name" value="Prot_kinase_dom"/>
</dbReference>
<feature type="domain" description="Protein kinase" evidence="17">
    <location>
        <begin position="232"/>
        <end position="477"/>
    </location>
</feature>
<dbReference type="GO" id="GO:0004674">
    <property type="term" value="F:protein serine/threonine kinase activity"/>
    <property type="evidence" value="ECO:0007669"/>
    <property type="project" value="UniProtKB-KW"/>
</dbReference>
<evidence type="ECO:0000256" key="12">
    <source>
        <dbReference type="ARBA" id="ARBA00022989"/>
    </source>
</evidence>
<comment type="subcellular location">
    <subcellularLocation>
        <location evidence="1">Cell membrane</location>
        <topology evidence="1">Single-pass type I membrane protein</topology>
    </subcellularLocation>
</comment>
<dbReference type="GO" id="GO:0030246">
    <property type="term" value="F:carbohydrate binding"/>
    <property type="evidence" value="ECO:0007669"/>
    <property type="project" value="UniProtKB-KW"/>
</dbReference>
<comment type="similarity">
    <text evidence="3">In the C-terminal section; belongs to the protein kinase superfamily. Ser/Thr protein kinase family.</text>
</comment>
<keyword evidence="11" id="KW-0067">ATP-binding</keyword>
<dbReference type="SUPFAM" id="SSF56112">
    <property type="entry name" value="Protein kinase-like (PK-like)"/>
    <property type="match status" value="1"/>
</dbReference>
<keyword evidence="15" id="KW-0325">Glycoprotein</keyword>
<keyword evidence="7" id="KW-0812">Transmembrane</keyword>
<keyword evidence="5" id="KW-1003">Cell membrane</keyword>
<dbReference type="Gene3D" id="1.10.510.10">
    <property type="entry name" value="Transferase(Phosphotransferase) domain 1"/>
    <property type="match status" value="1"/>
</dbReference>
<dbReference type="AlphaFoldDB" id="A0A438KE53"/>
<evidence type="ECO:0000256" key="15">
    <source>
        <dbReference type="ARBA" id="ARBA00023180"/>
    </source>
</evidence>
<evidence type="ECO:0000313" key="19">
    <source>
        <dbReference type="Proteomes" id="UP000288805"/>
    </source>
</evidence>